<proteinExistence type="predicted"/>
<dbReference type="Proteomes" id="UP001477870">
    <property type="component" value="Unassembled WGS sequence"/>
</dbReference>
<dbReference type="EMBL" id="JBBMQO010000002">
    <property type="protein sequence ID" value="MEM5500689.1"/>
    <property type="molecule type" value="Genomic_DNA"/>
</dbReference>
<comment type="caution">
    <text evidence="2">The sequence shown here is derived from an EMBL/GenBank/DDBJ whole genome shotgun (WGS) entry which is preliminary data.</text>
</comment>
<dbReference type="PROSITE" id="PS51257">
    <property type="entry name" value="PROKAR_LIPOPROTEIN"/>
    <property type="match status" value="1"/>
</dbReference>
<name>A0ABU9T3I0_9HYPH</name>
<evidence type="ECO:0000256" key="1">
    <source>
        <dbReference type="SAM" id="SignalP"/>
    </source>
</evidence>
<keyword evidence="1" id="KW-0732">Signal</keyword>
<feature type="signal peptide" evidence="1">
    <location>
        <begin position="1"/>
        <end position="23"/>
    </location>
</feature>
<gene>
    <name evidence="2" type="ORF">WNY59_03710</name>
</gene>
<evidence type="ECO:0000313" key="2">
    <source>
        <dbReference type="EMBL" id="MEM5500689.1"/>
    </source>
</evidence>
<protein>
    <recommendedName>
        <fullName evidence="4">Lipoprotein</fullName>
    </recommendedName>
</protein>
<reference evidence="2 3" key="1">
    <citation type="submission" date="2024-03" db="EMBL/GenBank/DDBJ databases">
        <title>Community enrichment and isolation of bacterial strains for fucoidan degradation.</title>
        <authorList>
            <person name="Sichert A."/>
        </authorList>
    </citation>
    <scope>NUCLEOTIDE SEQUENCE [LARGE SCALE GENOMIC DNA]</scope>
    <source>
        <strain evidence="2 3">AS62</strain>
    </source>
</reference>
<organism evidence="2 3">
    <name type="scientific">Ahrensia kielensis</name>
    <dbReference type="NCBI Taxonomy" id="76980"/>
    <lineage>
        <taxon>Bacteria</taxon>
        <taxon>Pseudomonadati</taxon>
        <taxon>Pseudomonadota</taxon>
        <taxon>Alphaproteobacteria</taxon>
        <taxon>Hyphomicrobiales</taxon>
        <taxon>Ahrensiaceae</taxon>
        <taxon>Ahrensia</taxon>
    </lineage>
</organism>
<dbReference type="RefSeq" id="WP_342847000.1">
    <property type="nucleotide sequence ID" value="NZ_JBBMQO010000002.1"/>
</dbReference>
<sequence length="132" mass="13716">MMRNSAFALIGLLALGACSSSGGTTTASTSASASSETSSFQMDVTDIDYGSIVSNNRFLVSYSFPDSRGRFAVMSSAQSGASEPVDDSSEFKAVNDDVAKSIICKDGLTKLGSRPTYVVADRAYQSTYACAG</sequence>
<keyword evidence="3" id="KW-1185">Reference proteome</keyword>
<feature type="chain" id="PRO_5046788398" description="Lipoprotein" evidence="1">
    <location>
        <begin position="24"/>
        <end position="132"/>
    </location>
</feature>
<accession>A0ABU9T3I0</accession>
<evidence type="ECO:0008006" key="4">
    <source>
        <dbReference type="Google" id="ProtNLM"/>
    </source>
</evidence>
<evidence type="ECO:0000313" key="3">
    <source>
        <dbReference type="Proteomes" id="UP001477870"/>
    </source>
</evidence>